<proteinExistence type="predicted"/>
<keyword evidence="2" id="KW-1185">Reference proteome</keyword>
<dbReference type="EMBL" id="JBBGZH010000003">
    <property type="protein sequence ID" value="MEJ5022958.1"/>
    <property type="molecule type" value="Genomic_DNA"/>
</dbReference>
<reference evidence="1 2" key="1">
    <citation type="submission" date="2023-12" db="EMBL/GenBank/DDBJ databases">
        <title>Gut-associated functions are favored during microbiome assembly across C. elegans life.</title>
        <authorList>
            <person name="Zimmermann J."/>
        </authorList>
    </citation>
    <scope>NUCLEOTIDE SEQUENCE [LARGE SCALE GENOMIC DNA]</scope>
    <source>
        <strain evidence="1 2">MYb71</strain>
    </source>
</reference>
<dbReference type="Proteomes" id="UP001375812">
    <property type="component" value="Unassembled WGS sequence"/>
</dbReference>
<accession>A0ABU8PL38</accession>
<sequence>MKSLSVFSEIRSLLVNSPSFMPDDDVPGLQAADLIAWLVPRDAVNAFAQTDRANLAEAVLLDRALSMPKTMKIWREEDVKAASDSVADVIMQQVGES</sequence>
<name>A0ABU8PL38_9HYPH</name>
<comment type="caution">
    <text evidence="1">The sequence shown here is derived from an EMBL/GenBank/DDBJ whole genome shotgun (WGS) entry which is preliminary data.</text>
</comment>
<evidence type="ECO:0000313" key="2">
    <source>
        <dbReference type="Proteomes" id="UP001375812"/>
    </source>
</evidence>
<protein>
    <submittedName>
        <fullName evidence="1">DUF3800 domain-containing protein</fullName>
    </submittedName>
</protein>
<dbReference type="RefSeq" id="WP_105545378.1">
    <property type="nucleotide sequence ID" value="NZ_JBBGZH010000003.1"/>
</dbReference>
<gene>
    <name evidence="1" type="ORF">WH297_24980</name>
</gene>
<evidence type="ECO:0000313" key="1">
    <source>
        <dbReference type="EMBL" id="MEJ5022958.1"/>
    </source>
</evidence>
<organism evidence="1 2">
    <name type="scientific">Ochrobactrum vermis</name>
    <dbReference type="NCBI Taxonomy" id="1827297"/>
    <lineage>
        <taxon>Bacteria</taxon>
        <taxon>Pseudomonadati</taxon>
        <taxon>Pseudomonadota</taxon>
        <taxon>Alphaproteobacteria</taxon>
        <taxon>Hyphomicrobiales</taxon>
        <taxon>Brucellaceae</taxon>
        <taxon>Brucella/Ochrobactrum group</taxon>
        <taxon>Ochrobactrum</taxon>
    </lineage>
</organism>